<evidence type="ECO:0000256" key="14">
    <source>
        <dbReference type="ARBA" id="ARBA00078574"/>
    </source>
</evidence>
<dbReference type="PANTHER" id="PTHR43115">
    <property type="entry name" value="DEHYDROGENASE/REDUCTASE SDR FAMILY MEMBER 11"/>
    <property type="match status" value="1"/>
</dbReference>
<evidence type="ECO:0000256" key="6">
    <source>
        <dbReference type="ARBA" id="ARBA00048022"/>
    </source>
</evidence>
<dbReference type="GO" id="GO:0004303">
    <property type="term" value="F:estradiol 17-beta-dehydrogenase [NAD(P)+] activity"/>
    <property type="evidence" value="ECO:0007669"/>
    <property type="project" value="UniProtKB-EC"/>
</dbReference>
<dbReference type="FunFam" id="3.40.50.720:FF:000047">
    <property type="entry name" value="NADP-dependent L-serine/L-allo-threonine dehydrogenase"/>
    <property type="match status" value="1"/>
</dbReference>
<evidence type="ECO:0000256" key="13">
    <source>
        <dbReference type="ARBA" id="ARBA00078009"/>
    </source>
</evidence>
<evidence type="ECO:0000256" key="11">
    <source>
        <dbReference type="ARBA" id="ARBA00075978"/>
    </source>
</evidence>
<comment type="similarity">
    <text evidence="1 15">Belongs to the short-chain dehydrogenases/reductases (SDR) family.</text>
</comment>
<dbReference type="Pfam" id="PF00106">
    <property type="entry name" value="adh_short"/>
    <property type="match status" value="1"/>
</dbReference>
<evidence type="ECO:0000256" key="5">
    <source>
        <dbReference type="ARBA" id="ARBA00037929"/>
    </source>
</evidence>
<dbReference type="InterPro" id="IPR036291">
    <property type="entry name" value="NAD(P)-bd_dom_sf"/>
</dbReference>
<dbReference type="Gene3D" id="3.40.50.720">
    <property type="entry name" value="NAD(P)-binding Rossmann-like Domain"/>
    <property type="match status" value="1"/>
</dbReference>
<evidence type="ECO:0000256" key="15">
    <source>
        <dbReference type="RuleBase" id="RU000363"/>
    </source>
</evidence>
<dbReference type="InterPro" id="IPR002347">
    <property type="entry name" value="SDR_fam"/>
</dbReference>
<dbReference type="GO" id="GO:0000253">
    <property type="term" value="F:3-beta-hydroxysteroid 3-dehydrogenase (NADP+) activity"/>
    <property type="evidence" value="ECO:0007669"/>
    <property type="project" value="UniProtKB-EC"/>
</dbReference>
<evidence type="ECO:0000256" key="2">
    <source>
        <dbReference type="ARBA" id="ARBA00023002"/>
    </source>
</evidence>
<dbReference type="EC" id="1.1.1.62" evidence="4"/>
<dbReference type="EC" id="1.1.1.270" evidence="3"/>
<accession>A0A8C1PAT1</accession>
<evidence type="ECO:0000313" key="16">
    <source>
        <dbReference type="Ensembl" id="ENSCCRP00010104190.1"/>
    </source>
</evidence>
<evidence type="ECO:0000256" key="10">
    <source>
        <dbReference type="ARBA" id="ARBA00069606"/>
    </source>
</evidence>
<evidence type="ECO:0000256" key="9">
    <source>
        <dbReference type="ARBA" id="ARBA00054702"/>
    </source>
</evidence>
<comment type="function">
    <text evidence="9">Catalyzes the conversion of the 17-keto group of estrone, 4- and 5-androstenes and 5-alpha-androstanes into their 17-beta-hydroxyl metabolites and the conversion of the 3-keto group of 3-, 3,17- and 3,20- diketosteroids into their 3-hydroxyl metabolites. Exhibits reductive 3-beta-hydroxysteroid dehydrogenase activity toward 5-beta-androstanes, 5-beta-pregnanes, 4-pregnenes and bile acids. May also reduce endogenous and exogenous alpha-dicarbonyl compounds and xenobiotic alicyclic ketones.</text>
</comment>
<dbReference type="PRINTS" id="PR00081">
    <property type="entry name" value="GDHRDH"/>
</dbReference>
<comment type="catalytic activity">
    <reaction evidence="6">
        <text>17beta-estradiol + NAD(+) = estrone + NADH + H(+)</text>
        <dbReference type="Rhea" id="RHEA:24612"/>
        <dbReference type="ChEBI" id="CHEBI:15378"/>
        <dbReference type="ChEBI" id="CHEBI:16469"/>
        <dbReference type="ChEBI" id="CHEBI:17263"/>
        <dbReference type="ChEBI" id="CHEBI:57540"/>
        <dbReference type="ChEBI" id="CHEBI:57945"/>
        <dbReference type="EC" id="1.1.1.62"/>
    </reaction>
</comment>
<dbReference type="CDD" id="cd05343">
    <property type="entry name" value="Mgc4172-like_SDR_c"/>
    <property type="match status" value="1"/>
</dbReference>
<proteinExistence type="inferred from homology"/>
<keyword evidence="17" id="KW-1185">Reference proteome</keyword>
<evidence type="ECO:0000256" key="1">
    <source>
        <dbReference type="ARBA" id="ARBA00006484"/>
    </source>
</evidence>
<dbReference type="PRINTS" id="PR00080">
    <property type="entry name" value="SDRFAMILY"/>
</dbReference>
<evidence type="ECO:0000256" key="3">
    <source>
        <dbReference type="ARBA" id="ARBA00023621"/>
    </source>
</evidence>
<dbReference type="Proteomes" id="UP000694427">
    <property type="component" value="Unplaced"/>
</dbReference>
<protein>
    <recommendedName>
        <fullName evidence="10">Dehydrogenase/reductase SDR family member 11</fullName>
        <ecNumber evidence="3">1.1.1.270</ecNumber>
        <ecNumber evidence="4">1.1.1.62</ecNumber>
    </recommendedName>
    <alternativeName>
        <fullName evidence="11">17-beta-hydroxysteroid dehydrogenase</fullName>
    </alternativeName>
    <alternativeName>
        <fullName evidence="12">3-beta-hydroxysteroid 3-dehydrogenase</fullName>
    </alternativeName>
    <alternativeName>
        <fullName evidence="14">Estradiol 17-beta-dehydrogenase</fullName>
    </alternativeName>
    <alternativeName>
        <fullName evidence="13">Short-chain dehydrogenase/reductase family 24C member 1</fullName>
    </alternativeName>
</protein>
<evidence type="ECO:0000256" key="7">
    <source>
        <dbReference type="ARBA" id="ARBA00048906"/>
    </source>
</evidence>
<reference evidence="16" key="2">
    <citation type="submission" date="2025-09" db="UniProtKB">
        <authorList>
            <consortium name="Ensembl"/>
        </authorList>
    </citation>
    <scope>IDENTIFICATION</scope>
</reference>
<dbReference type="AlphaFoldDB" id="A0A8C1PAT1"/>
<keyword evidence="2" id="KW-0560">Oxidoreductase</keyword>
<reference evidence="16" key="1">
    <citation type="submission" date="2025-08" db="UniProtKB">
        <authorList>
            <consortium name="Ensembl"/>
        </authorList>
    </citation>
    <scope>IDENTIFICATION</scope>
</reference>
<evidence type="ECO:0000256" key="8">
    <source>
        <dbReference type="ARBA" id="ARBA00052853"/>
    </source>
</evidence>
<evidence type="ECO:0000313" key="17">
    <source>
        <dbReference type="Proteomes" id="UP000694427"/>
    </source>
</evidence>
<dbReference type="Ensembl" id="ENSCCRT00010115758.1">
    <property type="protein sequence ID" value="ENSCCRP00010104190.1"/>
    <property type="gene ID" value="ENSCCRG00010045924.1"/>
</dbReference>
<dbReference type="PANTHER" id="PTHR43115:SF4">
    <property type="entry name" value="DEHYDROGENASE_REDUCTASE SDR FAMILY MEMBER 11"/>
    <property type="match status" value="1"/>
</dbReference>
<organism evidence="16 17">
    <name type="scientific">Cyprinus carpio</name>
    <name type="common">Common carp</name>
    <dbReference type="NCBI Taxonomy" id="7962"/>
    <lineage>
        <taxon>Eukaryota</taxon>
        <taxon>Metazoa</taxon>
        <taxon>Chordata</taxon>
        <taxon>Craniata</taxon>
        <taxon>Vertebrata</taxon>
        <taxon>Euteleostomi</taxon>
        <taxon>Actinopterygii</taxon>
        <taxon>Neopterygii</taxon>
        <taxon>Teleostei</taxon>
        <taxon>Ostariophysi</taxon>
        <taxon>Cypriniformes</taxon>
        <taxon>Cyprinidae</taxon>
        <taxon>Cyprininae</taxon>
        <taxon>Cyprinus</taxon>
    </lineage>
</organism>
<sequence length="260" mass="28459">MDRWKGRVALVTGASVGIGAAIAKSLVQHGMKVVGCARNVEQIQKLAAECVSSGFSGTLIPYKCDLSVEDDMISMFSWIKVQHQGIDVCINNAGLALPEPLLSGKTGGWRNMICLQIFQVNVFALSVCSREAYQSMKDRKVDDGHIININGMCGHRVLHNADLHFYTATKYAVTALTEGLRQELREAKTHIRVTSISPGLVETELTYRLFSQNPEKAAATYKSIECLQAADIANAVLYVLSAPPHVQIGDIQMRPVEQLT</sequence>
<comment type="catalytic activity">
    <reaction evidence="7">
        <text>17beta-estradiol + NADP(+) = estrone + NADPH + H(+)</text>
        <dbReference type="Rhea" id="RHEA:24616"/>
        <dbReference type="ChEBI" id="CHEBI:15378"/>
        <dbReference type="ChEBI" id="CHEBI:16469"/>
        <dbReference type="ChEBI" id="CHEBI:17263"/>
        <dbReference type="ChEBI" id="CHEBI:57783"/>
        <dbReference type="ChEBI" id="CHEBI:58349"/>
        <dbReference type="EC" id="1.1.1.62"/>
    </reaction>
</comment>
<evidence type="ECO:0000256" key="12">
    <source>
        <dbReference type="ARBA" id="ARBA00077379"/>
    </source>
</evidence>
<dbReference type="SUPFAM" id="SSF51735">
    <property type="entry name" value="NAD(P)-binding Rossmann-fold domains"/>
    <property type="match status" value="1"/>
</dbReference>
<comment type="pathway">
    <text evidence="5">Steroid biosynthesis; estrogen biosynthesis.</text>
</comment>
<evidence type="ECO:0000256" key="4">
    <source>
        <dbReference type="ARBA" id="ARBA00024072"/>
    </source>
</evidence>
<name>A0A8C1PAT1_CYPCA</name>
<comment type="catalytic activity">
    <reaction evidence="8">
        <text>a 3beta-hydroxysteroid + NADP(+) = a 3-oxosteroid + NADPH + H(+)</text>
        <dbReference type="Rhea" id="RHEA:34787"/>
        <dbReference type="ChEBI" id="CHEBI:15378"/>
        <dbReference type="ChEBI" id="CHEBI:36836"/>
        <dbReference type="ChEBI" id="CHEBI:47788"/>
        <dbReference type="ChEBI" id="CHEBI:57783"/>
        <dbReference type="ChEBI" id="CHEBI:58349"/>
        <dbReference type="EC" id="1.1.1.270"/>
    </reaction>
</comment>